<organism evidence="12 13">
    <name type="scientific">Umbra pygmaea</name>
    <name type="common">Eastern mudminnow</name>
    <dbReference type="NCBI Taxonomy" id="75934"/>
    <lineage>
        <taxon>Eukaryota</taxon>
        <taxon>Metazoa</taxon>
        <taxon>Chordata</taxon>
        <taxon>Craniata</taxon>
        <taxon>Vertebrata</taxon>
        <taxon>Euteleostomi</taxon>
        <taxon>Actinopterygii</taxon>
        <taxon>Neopterygii</taxon>
        <taxon>Teleostei</taxon>
        <taxon>Protacanthopterygii</taxon>
        <taxon>Esociformes</taxon>
        <taxon>Umbridae</taxon>
        <taxon>Umbra</taxon>
    </lineage>
</organism>
<feature type="transmembrane region" description="Helical" evidence="10">
    <location>
        <begin position="281"/>
        <end position="302"/>
    </location>
</feature>
<feature type="compositionally biased region" description="Low complexity" evidence="9">
    <location>
        <begin position="510"/>
        <end position="521"/>
    </location>
</feature>
<keyword evidence="7" id="KW-0446">Lipid-binding</keyword>
<keyword evidence="5 10" id="KW-1133">Transmembrane helix</keyword>
<sequence>MKTLVKSLSSDTPSETSSLPYRLSDSRLNLQLFKQFTHSRTPVAVIAGGDSKTAPSSPLTSPDSRNFFKASMEASIEDTKRRFSEAIYEPLQLFNKIMGDDSGGIGSSPFRSKALSSSASELTNMASFNSGQPESNNNHYTIKEEEADCNSDSEEISSGATIIGSPNPSSDTSLNKSPKMSSSASTSLGLDKCSMSALAKLEEEDFCILSSDDFEEAEEDFSDKTDNRGSRVRLPPSGVIELCSDDKSERGIPLPSVPYYTLIFLTVLVYGFFVLPLPTYINGMFIGVVLGFMLAIAVVWLAGPKPSGRAIQHPRWQGELWNMGTLDIKEPGTFKGWMNEITNYDPETYHATLTHSVFVRLEGSVLRLSKPNRNIARRATHNEPKPDVTYISQKIYDLTNSKVLLVPPSLARKRVWNKKYPICIELAKQDDFMSKAEGDPSDTSDRNATEAGELTSGGAEEAKRCPELTLYLFGRTGREKEEWHRRILLASKPPKTEIKTVNSQQGIKTGLSSHSRSSSRGSLDEALAFQPGSRDSTAGTAAKPKSLLDYSIYVSTLVPPENSITPVAAASPVVQSPQSSPGAGKKLPSSNSSIGPMMARAEEEPVAWVNSVIGRVAWDFLCEPYWADLVSKKIQMKLSKIRLPYFMNELTLTELDMGVSTPRILSASKPSVDHQGLWFDLEISYSGSFLMTLETKMNLIRLGREGEGLRTGDFTKDGCRPRTYCLADSDEESSSAGSSDEDDSSEITNDIPGAEGYMAGRQPSKIMRFVNKIAKSKYFQKATETEFIKKKMEEVSNTPLLLTVELQELRGTLAVNIPPPPTDRIWYGFRSPPHLELKARPKLGEREVTLAHVTDWIEKKLDQEFQKIFVMPNMDDVWLSAMHSAMDPRSFGSPSASASTANATHGDPETEGGATSHI</sequence>
<evidence type="ECO:0000256" key="1">
    <source>
        <dbReference type="ARBA" id="ARBA00004586"/>
    </source>
</evidence>
<feature type="compositionally biased region" description="Low complexity" evidence="9">
    <location>
        <begin position="893"/>
        <end position="904"/>
    </location>
</feature>
<evidence type="ECO:0000256" key="2">
    <source>
        <dbReference type="ARBA" id="ARBA00022448"/>
    </source>
</evidence>
<protein>
    <recommendedName>
        <fullName evidence="11">SMP-LTD domain-containing protein</fullName>
    </recommendedName>
</protein>
<dbReference type="InterPro" id="IPR031468">
    <property type="entry name" value="SMP_LBD"/>
</dbReference>
<evidence type="ECO:0000256" key="4">
    <source>
        <dbReference type="ARBA" id="ARBA00022824"/>
    </source>
</evidence>
<keyword evidence="13" id="KW-1185">Reference proteome</keyword>
<feature type="compositionally biased region" description="Polar residues" evidence="9">
    <location>
        <begin position="156"/>
        <end position="171"/>
    </location>
</feature>
<feature type="compositionally biased region" description="Acidic residues" evidence="9">
    <location>
        <begin position="728"/>
        <end position="745"/>
    </location>
</feature>
<dbReference type="CDD" id="cd21675">
    <property type="entry name" value="SMP_TEX2"/>
    <property type="match status" value="1"/>
</dbReference>
<feature type="compositionally biased region" description="Basic and acidic residues" evidence="9">
    <location>
        <begin position="434"/>
        <end position="448"/>
    </location>
</feature>
<evidence type="ECO:0000256" key="3">
    <source>
        <dbReference type="ARBA" id="ARBA00022692"/>
    </source>
</evidence>
<evidence type="ECO:0000256" key="7">
    <source>
        <dbReference type="ARBA" id="ARBA00023121"/>
    </source>
</evidence>
<evidence type="ECO:0000256" key="5">
    <source>
        <dbReference type="ARBA" id="ARBA00022989"/>
    </source>
</evidence>
<feature type="region of interest" description="Disordered" evidence="9">
    <location>
        <begin position="573"/>
        <end position="595"/>
    </location>
</feature>
<keyword evidence="4" id="KW-0256">Endoplasmic reticulum</keyword>
<evidence type="ECO:0000313" key="13">
    <source>
        <dbReference type="Proteomes" id="UP001557470"/>
    </source>
</evidence>
<feature type="region of interest" description="Disordered" evidence="9">
    <location>
        <begin position="146"/>
        <end position="187"/>
    </location>
</feature>
<dbReference type="GO" id="GO:0008289">
    <property type="term" value="F:lipid binding"/>
    <property type="evidence" value="ECO:0007669"/>
    <property type="project" value="UniProtKB-KW"/>
</dbReference>
<dbReference type="PANTHER" id="PTHR13466">
    <property type="entry name" value="TEX2 PROTEIN-RELATED"/>
    <property type="match status" value="1"/>
</dbReference>
<evidence type="ECO:0000313" key="12">
    <source>
        <dbReference type="EMBL" id="KAL1006082.1"/>
    </source>
</evidence>
<feature type="domain" description="SMP-LTD" evidence="11">
    <location>
        <begin position="602"/>
        <end position="880"/>
    </location>
</feature>
<dbReference type="Proteomes" id="UP001557470">
    <property type="component" value="Unassembled WGS sequence"/>
</dbReference>
<dbReference type="PANTHER" id="PTHR13466:SF2">
    <property type="entry name" value="TESTIS-EXPRESSED PROTEIN 2"/>
    <property type="match status" value="1"/>
</dbReference>
<dbReference type="PROSITE" id="PS51847">
    <property type="entry name" value="SMP"/>
    <property type="match status" value="1"/>
</dbReference>
<feature type="compositionally biased region" description="Low complexity" evidence="9">
    <location>
        <begin position="7"/>
        <end position="20"/>
    </location>
</feature>
<keyword evidence="2" id="KW-0813">Transport</keyword>
<feature type="region of interest" description="Disordered" evidence="9">
    <location>
        <begin position="1"/>
        <end position="20"/>
    </location>
</feature>
<reference evidence="12 13" key="1">
    <citation type="submission" date="2024-06" db="EMBL/GenBank/DDBJ databases">
        <authorList>
            <person name="Pan Q."/>
            <person name="Wen M."/>
            <person name="Jouanno E."/>
            <person name="Zahm M."/>
            <person name="Klopp C."/>
            <person name="Cabau C."/>
            <person name="Louis A."/>
            <person name="Berthelot C."/>
            <person name="Parey E."/>
            <person name="Roest Crollius H."/>
            <person name="Montfort J."/>
            <person name="Robinson-Rechavi M."/>
            <person name="Bouchez O."/>
            <person name="Lampietro C."/>
            <person name="Lopez Roques C."/>
            <person name="Donnadieu C."/>
            <person name="Postlethwait J."/>
            <person name="Bobe J."/>
            <person name="Verreycken H."/>
            <person name="Guiguen Y."/>
        </authorList>
    </citation>
    <scope>NUCLEOTIDE SEQUENCE [LARGE SCALE GENOMIC DNA]</scope>
    <source>
        <strain evidence="12">Up_M1</strain>
        <tissue evidence="12">Testis</tissue>
    </source>
</reference>
<accession>A0ABD0XE30</accession>
<evidence type="ECO:0000256" key="9">
    <source>
        <dbReference type="SAM" id="MobiDB-lite"/>
    </source>
</evidence>
<dbReference type="GO" id="GO:0006869">
    <property type="term" value="P:lipid transport"/>
    <property type="evidence" value="ECO:0007669"/>
    <property type="project" value="UniProtKB-KW"/>
</dbReference>
<dbReference type="AlphaFoldDB" id="A0ABD0XE30"/>
<comment type="caution">
    <text evidence="12">The sequence shown here is derived from an EMBL/GenBank/DDBJ whole genome shotgun (WGS) entry which is preliminary data.</text>
</comment>
<proteinExistence type="predicted"/>
<dbReference type="GO" id="GO:0005789">
    <property type="term" value="C:endoplasmic reticulum membrane"/>
    <property type="evidence" value="ECO:0007669"/>
    <property type="project" value="UniProtKB-SubCell"/>
</dbReference>
<feature type="region of interest" description="Disordered" evidence="9">
    <location>
        <begin position="494"/>
        <end position="524"/>
    </location>
</feature>
<evidence type="ECO:0000256" key="8">
    <source>
        <dbReference type="ARBA" id="ARBA00023136"/>
    </source>
</evidence>
<evidence type="ECO:0000256" key="10">
    <source>
        <dbReference type="SAM" id="Phobius"/>
    </source>
</evidence>
<comment type="subcellular location">
    <subcellularLocation>
        <location evidence="1">Endoplasmic reticulum membrane</location>
    </subcellularLocation>
</comment>
<feature type="region of interest" description="Disordered" evidence="9">
    <location>
        <begin position="725"/>
        <end position="758"/>
    </location>
</feature>
<evidence type="ECO:0000259" key="11">
    <source>
        <dbReference type="PROSITE" id="PS51847"/>
    </source>
</evidence>
<keyword evidence="6" id="KW-0445">Lipid transport</keyword>
<dbReference type="EMBL" id="JAGEUA010000002">
    <property type="protein sequence ID" value="KAL1006082.1"/>
    <property type="molecule type" value="Genomic_DNA"/>
</dbReference>
<keyword evidence="3 10" id="KW-0812">Transmembrane</keyword>
<gene>
    <name evidence="12" type="ORF">UPYG_G00067660</name>
</gene>
<evidence type="ECO:0000256" key="6">
    <source>
        <dbReference type="ARBA" id="ARBA00023055"/>
    </source>
</evidence>
<feature type="region of interest" description="Disordered" evidence="9">
    <location>
        <begin position="889"/>
        <end position="918"/>
    </location>
</feature>
<feature type="region of interest" description="Disordered" evidence="9">
    <location>
        <begin position="434"/>
        <end position="460"/>
    </location>
</feature>
<keyword evidence="8 10" id="KW-0472">Membrane</keyword>
<name>A0ABD0XE30_UMBPY</name>
<feature type="compositionally biased region" description="Acidic residues" evidence="9">
    <location>
        <begin position="146"/>
        <end position="155"/>
    </location>
</feature>
<feature type="transmembrane region" description="Helical" evidence="10">
    <location>
        <begin position="257"/>
        <end position="275"/>
    </location>
</feature>
<feature type="compositionally biased region" description="Low complexity" evidence="9">
    <location>
        <begin position="172"/>
        <end position="187"/>
    </location>
</feature>